<name>A0A1G5CIY6_9BACT</name>
<keyword evidence="1 6" id="KW-0645">Protease</keyword>
<accession>A0A1G5CIY6</accession>
<dbReference type="Pfam" id="PF01435">
    <property type="entry name" value="Peptidase_M48"/>
    <property type="match status" value="1"/>
</dbReference>
<dbReference type="CDD" id="cd07324">
    <property type="entry name" value="M48C_Oma1-like"/>
    <property type="match status" value="1"/>
</dbReference>
<keyword evidence="4 6" id="KW-0862">Zinc</keyword>
<evidence type="ECO:0000256" key="4">
    <source>
        <dbReference type="ARBA" id="ARBA00022833"/>
    </source>
</evidence>
<dbReference type="Gene3D" id="2.30.30.40">
    <property type="entry name" value="SH3 Domains"/>
    <property type="match status" value="1"/>
</dbReference>
<gene>
    <name evidence="9" type="ORF">SAMN05216233_10340</name>
</gene>
<proteinExistence type="inferred from homology"/>
<keyword evidence="5 6" id="KW-0482">Metalloprotease</keyword>
<dbReference type="GO" id="GO:0051603">
    <property type="term" value="P:proteolysis involved in protein catabolic process"/>
    <property type="evidence" value="ECO:0007669"/>
    <property type="project" value="TreeGrafter"/>
</dbReference>
<evidence type="ECO:0000256" key="5">
    <source>
        <dbReference type="ARBA" id="ARBA00023049"/>
    </source>
</evidence>
<dbReference type="STRING" id="419481.SAMN05216233_10340"/>
<evidence type="ECO:0000259" key="8">
    <source>
        <dbReference type="SMART" id="SM00287"/>
    </source>
</evidence>
<feature type="domain" description="SH3b" evidence="8">
    <location>
        <begin position="19"/>
        <end position="81"/>
    </location>
</feature>
<sequence>MKTIQCITVMLVLLFCGAAFAETIQVSSASLRQKPGSFYPVVKTLSKGDEVTVLKTRGMWRQARTPGGVSGWLSENAFKAQGRSIDYGLMAQDTSGRRMATVMVTAAVKGFFENTVRTGNLNQALFEAPFVRYVTPEGYGAFKRETFSGRRSHGYFLSKTAVASKGPFFISEQMVAVSAYITGRLTAPGLVNDKSLVAYVNNVAQLVVESSEFYDFPISVHVVDTEAIFANATPMGVILVSKGMLRTIRSENELACLLAHELSHVTLHHGAIETEARKSKIHAEDAFAEMDDELGKDEVEQELDDLAADMYEHAIRGRKEVYEMEADARGIVYAKRAGYDPSGMATLLTRLRRIQADVPWDEEPSHWLPNSMGRRIKALPRKAPSGDYVNFGSRYNRMVR</sequence>
<evidence type="ECO:0000313" key="9">
    <source>
        <dbReference type="EMBL" id="SCY02251.1"/>
    </source>
</evidence>
<feature type="signal peptide" evidence="7">
    <location>
        <begin position="1"/>
        <end position="21"/>
    </location>
</feature>
<comment type="similarity">
    <text evidence="6">Belongs to the peptidase M48 family.</text>
</comment>
<comment type="cofactor">
    <cofactor evidence="6">
        <name>Zn(2+)</name>
        <dbReference type="ChEBI" id="CHEBI:29105"/>
    </cofactor>
    <text evidence="6">Binds 1 zinc ion per subunit.</text>
</comment>
<keyword evidence="3 6" id="KW-0378">Hydrolase</keyword>
<dbReference type="EMBL" id="FMUX01000003">
    <property type="protein sequence ID" value="SCY02251.1"/>
    <property type="molecule type" value="Genomic_DNA"/>
</dbReference>
<keyword evidence="7" id="KW-0732">Signal</keyword>
<evidence type="ECO:0000256" key="6">
    <source>
        <dbReference type="RuleBase" id="RU003983"/>
    </source>
</evidence>
<dbReference type="AlphaFoldDB" id="A0A1G5CIY6"/>
<dbReference type="OrthoDB" id="9810445at2"/>
<dbReference type="Proteomes" id="UP000198870">
    <property type="component" value="Unassembled WGS sequence"/>
</dbReference>
<protein>
    <submittedName>
        <fullName evidence="9">SH3 domain-containing protein</fullName>
    </submittedName>
</protein>
<reference evidence="9 10" key="1">
    <citation type="submission" date="2016-10" db="EMBL/GenBank/DDBJ databases">
        <authorList>
            <person name="de Groot N.N."/>
        </authorList>
    </citation>
    <scope>NUCLEOTIDE SEQUENCE [LARGE SCALE GENOMIC DNA]</scope>
    <source>
        <strain evidence="9 10">AA1</strain>
    </source>
</reference>
<dbReference type="GO" id="GO:0016020">
    <property type="term" value="C:membrane"/>
    <property type="evidence" value="ECO:0007669"/>
    <property type="project" value="TreeGrafter"/>
</dbReference>
<organism evidence="9 10">
    <name type="scientific">Desulfoluna spongiiphila</name>
    <dbReference type="NCBI Taxonomy" id="419481"/>
    <lineage>
        <taxon>Bacteria</taxon>
        <taxon>Pseudomonadati</taxon>
        <taxon>Thermodesulfobacteriota</taxon>
        <taxon>Desulfobacteria</taxon>
        <taxon>Desulfobacterales</taxon>
        <taxon>Desulfolunaceae</taxon>
        <taxon>Desulfoluna</taxon>
    </lineage>
</organism>
<feature type="chain" id="PRO_5011769225" evidence="7">
    <location>
        <begin position="22"/>
        <end position="400"/>
    </location>
</feature>
<dbReference type="Pfam" id="PF08239">
    <property type="entry name" value="SH3_3"/>
    <property type="match status" value="1"/>
</dbReference>
<evidence type="ECO:0000256" key="3">
    <source>
        <dbReference type="ARBA" id="ARBA00022801"/>
    </source>
</evidence>
<dbReference type="InterPro" id="IPR001915">
    <property type="entry name" value="Peptidase_M48"/>
</dbReference>
<dbReference type="GO" id="GO:0046872">
    <property type="term" value="F:metal ion binding"/>
    <property type="evidence" value="ECO:0007669"/>
    <property type="project" value="UniProtKB-KW"/>
</dbReference>
<dbReference type="RefSeq" id="WP_092209102.1">
    <property type="nucleotide sequence ID" value="NZ_FMUX01000003.1"/>
</dbReference>
<dbReference type="InterPro" id="IPR003646">
    <property type="entry name" value="SH3-like_bac-type"/>
</dbReference>
<evidence type="ECO:0000256" key="2">
    <source>
        <dbReference type="ARBA" id="ARBA00022723"/>
    </source>
</evidence>
<keyword evidence="2" id="KW-0479">Metal-binding</keyword>
<dbReference type="Gene3D" id="3.30.2010.10">
    <property type="entry name" value="Metalloproteases ('zincins'), catalytic domain"/>
    <property type="match status" value="1"/>
</dbReference>
<dbReference type="PANTHER" id="PTHR22726">
    <property type="entry name" value="METALLOENDOPEPTIDASE OMA1"/>
    <property type="match status" value="1"/>
</dbReference>
<evidence type="ECO:0000256" key="7">
    <source>
        <dbReference type="SAM" id="SignalP"/>
    </source>
</evidence>
<dbReference type="GO" id="GO:0004222">
    <property type="term" value="F:metalloendopeptidase activity"/>
    <property type="evidence" value="ECO:0007669"/>
    <property type="project" value="InterPro"/>
</dbReference>
<dbReference type="InterPro" id="IPR051156">
    <property type="entry name" value="Mito/Outer_Membr_Metalloprot"/>
</dbReference>
<evidence type="ECO:0000256" key="1">
    <source>
        <dbReference type="ARBA" id="ARBA00022670"/>
    </source>
</evidence>
<dbReference type="PANTHER" id="PTHR22726:SF1">
    <property type="entry name" value="METALLOENDOPEPTIDASE OMA1, MITOCHONDRIAL"/>
    <property type="match status" value="1"/>
</dbReference>
<keyword evidence="10" id="KW-1185">Reference proteome</keyword>
<evidence type="ECO:0000313" key="10">
    <source>
        <dbReference type="Proteomes" id="UP000198870"/>
    </source>
</evidence>
<dbReference type="SMART" id="SM00287">
    <property type="entry name" value="SH3b"/>
    <property type="match status" value="1"/>
</dbReference>